<evidence type="ECO:0000313" key="3">
    <source>
        <dbReference type="Proteomes" id="UP000314294"/>
    </source>
</evidence>
<protein>
    <submittedName>
        <fullName evidence="2">Uncharacterized protein</fullName>
    </submittedName>
</protein>
<proteinExistence type="predicted"/>
<evidence type="ECO:0000313" key="2">
    <source>
        <dbReference type="EMBL" id="TNN79957.1"/>
    </source>
</evidence>
<dbReference type="AlphaFoldDB" id="A0A4Z2IQ93"/>
<accession>A0A4Z2IQ93</accession>
<dbReference type="Proteomes" id="UP000314294">
    <property type="component" value="Unassembled WGS sequence"/>
</dbReference>
<feature type="region of interest" description="Disordered" evidence="1">
    <location>
        <begin position="134"/>
        <end position="154"/>
    </location>
</feature>
<gene>
    <name evidence="2" type="ORF">EYF80_009774</name>
</gene>
<sequence>MPPGLRCRVTEEPLQPEEEWLHPIDSKRRRGGGEHDACERAAPVIRWQDHWDRRIPNNISQEKKDECGTEMYRGRSWVEERKDERGRKTIWEASSLLPLLHASERVSSEEGPLWPEIEGAFGVKGLKETIKSWKQEGETEAEGEESRRGEDGAEFQRRRRIAEHNDDNNLHLHKWYCYGNNQEKETSKSERSRISSEQLVFEKLHFCTGPWAESRRRCSRIYGGLVIPSRSMAPSGISSTNLHSRVGRCADGVIVGQKERREEEVLSSGNALLHTTQMLPLALLCAQSRHFYKQTSPPQEHNAERTVPPVAIHVNQHQGLVAVATGGPLCENWFLQGV</sequence>
<evidence type="ECO:0000256" key="1">
    <source>
        <dbReference type="SAM" id="MobiDB-lite"/>
    </source>
</evidence>
<comment type="caution">
    <text evidence="2">The sequence shown here is derived from an EMBL/GenBank/DDBJ whole genome shotgun (WGS) entry which is preliminary data.</text>
</comment>
<feature type="compositionally biased region" description="Basic and acidic residues" evidence="1">
    <location>
        <begin position="144"/>
        <end position="154"/>
    </location>
</feature>
<reference evidence="2 3" key="1">
    <citation type="submission" date="2019-03" db="EMBL/GenBank/DDBJ databases">
        <title>First draft genome of Liparis tanakae, snailfish: a comprehensive survey of snailfish specific genes.</title>
        <authorList>
            <person name="Kim W."/>
            <person name="Song I."/>
            <person name="Jeong J.-H."/>
            <person name="Kim D."/>
            <person name="Kim S."/>
            <person name="Ryu S."/>
            <person name="Song J.Y."/>
            <person name="Lee S.K."/>
        </authorList>
    </citation>
    <scope>NUCLEOTIDE SEQUENCE [LARGE SCALE GENOMIC DNA]</scope>
    <source>
        <tissue evidence="2">Muscle</tissue>
    </source>
</reference>
<dbReference type="EMBL" id="SRLO01000059">
    <property type="protein sequence ID" value="TNN79957.1"/>
    <property type="molecule type" value="Genomic_DNA"/>
</dbReference>
<organism evidence="2 3">
    <name type="scientific">Liparis tanakae</name>
    <name type="common">Tanaka's snailfish</name>
    <dbReference type="NCBI Taxonomy" id="230148"/>
    <lineage>
        <taxon>Eukaryota</taxon>
        <taxon>Metazoa</taxon>
        <taxon>Chordata</taxon>
        <taxon>Craniata</taxon>
        <taxon>Vertebrata</taxon>
        <taxon>Euteleostomi</taxon>
        <taxon>Actinopterygii</taxon>
        <taxon>Neopterygii</taxon>
        <taxon>Teleostei</taxon>
        <taxon>Neoteleostei</taxon>
        <taxon>Acanthomorphata</taxon>
        <taxon>Eupercaria</taxon>
        <taxon>Perciformes</taxon>
        <taxon>Cottioidei</taxon>
        <taxon>Cottales</taxon>
        <taxon>Liparidae</taxon>
        <taxon>Liparis</taxon>
    </lineage>
</organism>
<keyword evidence="3" id="KW-1185">Reference proteome</keyword>
<name>A0A4Z2IQ93_9TELE</name>